<protein>
    <submittedName>
        <fullName evidence="2">Uncharacterized protein</fullName>
    </submittedName>
</protein>
<dbReference type="EMBL" id="JEMT01027518">
    <property type="protein sequence ID" value="EXX56807.1"/>
    <property type="molecule type" value="Genomic_DNA"/>
</dbReference>
<dbReference type="HOGENOM" id="CLU_2868804_0_0_1"/>
<dbReference type="AlphaFoldDB" id="A0A015II00"/>
<feature type="compositionally biased region" description="Basic and acidic residues" evidence="1">
    <location>
        <begin position="11"/>
        <end position="22"/>
    </location>
</feature>
<sequence>MKGTPPRNSWRQKEHPRRKECPLETLGNKKNTFQRFLETKGTPPGGKMDFWKQLIRNPPVNHKI</sequence>
<evidence type="ECO:0000313" key="2">
    <source>
        <dbReference type="EMBL" id="EXX56807.1"/>
    </source>
</evidence>
<organism evidence="2 3">
    <name type="scientific">Rhizophagus irregularis (strain DAOM 197198w)</name>
    <name type="common">Glomus intraradices</name>
    <dbReference type="NCBI Taxonomy" id="1432141"/>
    <lineage>
        <taxon>Eukaryota</taxon>
        <taxon>Fungi</taxon>
        <taxon>Fungi incertae sedis</taxon>
        <taxon>Mucoromycota</taxon>
        <taxon>Glomeromycotina</taxon>
        <taxon>Glomeromycetes</taxon>
        <taxon>Glomerales</taxon>
        <taxon>Glomeraceae</taxon>
        <taxon>Rhizophagus</taxon>
    </lineage>
</organism>
<comment type="caution">
    <text evidence="2">The sequence shown here is derived from an EMBL/GenBank/DDBJ whole genome shotgun (WGS) entry which is preliminary data.</text>
</comment>
<reference evidence="2 3" key="1">
    <citation type="submission" date="2014-02" db="EMBL/GenBank/DDBJ databases">
        <title>Single nucleus genome sequencing reveals high similarity among nuclei of an endomycorrhizal fungus.</title>
        <authorList>
            <person name="Lin K."/>
            <person name="Geurts R."/>
            <person name="Zhang Z."/>
            <person name="Limpens E."/>
            <person name="Saunders D.G."/>
            <person name="Mu D."/>
            <person name="Pang E."/>
            <person name="Cao H."/>
            <person name="Cha H."/>
            <person name="Lin T."/>
            <person name="Zhou Q."/>
            <person name="Shang Y."/>
            <person name="Li Y."/>
            <person name="Ivanov S."/>
            <person name="Sharma T."/>
            <person name="Velzen R.V."/>
            <person name="Ruijter N.D."/>
            <person name="Aanen D.K."/>
            <person name="Win J."/>
            <person name="Kamoun S."/>
            <person name="Bisseling T."/>
            <person name="Huang S."/>
        </authorList>
    </citation>
    <scope>NUCLEOTIDE SEQUENCE [LARGE SCALE GENOMIC DNA]</scope>
    <source>
        <strain evidence="3">DAOM197198w</strain>
    </source>
</reference>
<gene>
    <name evidence="2" type="ORF">RirG_212820</name>
</gene>
<feature type="region of interest" description="Disordered" evidence="1">
    <location>
        <begin position="1"/>
        <end position="24"/>
    </location>
</feature>
<dbReference type="OrthoDB" id="10420142at2759"/>
<accession>A0A015II00</accession>
<evidence type="ECO:0000256" key="1">
    <source>
        <dbReference type="SAM" id="MobiDB-lite"/>
    </source>
</evidence>
<proteinExistence type="predicted"/>
<evidence type="ECO:0000313" key="3">
    <source>
        <dbReference type="Proteomes" id="UP000022910"/>
    </source>
</evidence>
<name>A0A015II00_RHIIW</name>
<keyword evidence="3" id="KW-1185">Reference proteome</keyword>
<dbReference type="Proteomes" id="UP000022910">
    <property type="component" value="Unassembled WGS sequence"/>
</dbReference>